<reference evidence="9" key="2">
    <citation type="submission" date="2013-12" db="EMBL/GenBank/DDBJ databases">
        <title>Evolution of pathogenesis and genome organization in the Tremellales.</title>
        <authorList>
            <person name="Cuomo C."/>
            <person name="Litvintseva A."/>
            <person name="Heitman J."/>
            <person name="Chen Y."/>
            <person name="Sun S."/>
            <person name="Springer D."/>
            <person name="Dromer F."/>
            <person name="Young S."/>
            <person name="Zeng Q."/>
            <person name="Chapman S."/>
            <person name="Gujja S."/>
            <person name="Saif S."/>
            <person name="Birren B."/>
        </authorList>
    </citation>
    <scope>NUCLEOTIDE SEQUENCE [LARGE SCALE GENOMIC DNA]</scope>
    <source>
        <strain evidence="9">BCC8398</strain>
    </source>
</reference>
<evidence type="ECO:0000256" key="4">
    <source>
        <dbReference type="ARBA" id="ARBA00023136"/>
    </source>
</evidence>
<protein>
    <submittedName>
        <fullName evidence="8">Endoplasmic reticulum protein</fullName>
    </submittedName>
</protein>
<feature type="compositionally biased region" description="Polar residues" evidence="5">
    <location>
        <begin position="12"/>
        <end position="26"/>
    </location>
</feature>
<feature type="region of interest" description="Disordered" evidence="5">
    <location>
        <begin position="1"/>
        <end position="30"/>
    </location>
</feature>
<evidence type="ECO:0000256" key="2">
    <source>
        <dbReference type="ARBA" id="ARBA00022692"/>
    </source>
</evidence>
<accession>A0A1B9GJJ8</accession>
<feature type="transmembrane region" description="Helical" evidence="6">
    <location>
        <begin position="466"/>
        <end position="487"/>
    </location>
</feature>
<evidence type="ECO:0000313" key="8">
    <source>
        <dbReference type="EMBL" id="OCF31143.1"/>
    </source>
</evidence>
<dbReference type="Pfam" id="PF01740">
    <property type="entry name" value="STAS"/>
    <property type="match status" value="1"/>
</dbReference>
<feature type="region of interest" description="Disordered" evidence="5">
    <location>
        <begin position="58"/>
        <end position="83"/>
    </location>
</feature>
<keyword evidence="9" id="KW-1185">Reference proteome</keyword>
<dbReference type="InterPro" id="IPR001902">
    <property type="entry name" value="SLC26A/SulP_fam"/>
</dbReference>
<keyword evidence="2 6" id="KW-0812">Transmembrane</keyword>
<feature type="transmembrane region" description="Helical" evidence="6">
    <location>
        <begin position="533"/>
        <end position="550"/>
    </location>
</feature>
<evidence type="ECO:0000256" key="1">
    <source>
        <dbReference type="ARBA" id="ARBA00004141"/>
    </source>
</evidence>
<feature type="compositionally biased region" description="Basic and acidic residues" evidence="5">
    <location>
        <begin position="102"/>
        <end position="117"/>
    </location>
</feature>
<evidence type="ECO:0000259" key="7">
    <source>
        <dbReference type="PROSITE" id="PS50801"/>
    </source>
</evidence>
<sequence>MTTPERDDRSSIHSSSLHQPPSSTAHADSLDNKNNAVIPRNLSAIIFANANNHKSTMGVNGDSTAGMPSEATPLLGGGGGGEGQSSIRIWSAAEGLLPTDRTSVKDNAEDSEVHENRSGSPGGRVPRRKLSSATLTYAKKVKQRSKYYVPITDWLPNYSWSLFSGDVVSGLSVACLLIPQSMSYASGLAGLSPLAGLWSTAVPALMYSALGTCRQLSIGPEASLSLLMGQMIQDAIYSDPHHRPSHPKLEAAALSVITTFQIGLITSILGLLRLGFLDVVLSRALLHGFITAVGIIIFIAQLVPMLGMDAILAHPESAEDPPTLPLEKLIFVIRHIDHVHKPTMILSFTSLAFLITSRVVKQKVVQRPGGTWVRYIPEILVLCVGSTILSGVLNWDAQGIDILGRIKGGATLPFGWPLNKRSLAYFNYTLPTAFVSAVIGVVDSIVAARENAMKYGYAVSPNRELVALGATNLASSLLTVTGCIPIFGSITRSRLNGQTGGRTQMSSIVASIAMVLAIYFALPYLYYLPKATLAVIITLVVYSILAEAPHEIKYYYKMKAWTDFLQMTGTFLLTLFFSMELGLVASVVLSLILVIQKSSQPRIQIIGRLPNTDRWEPVDEDENAQEEIPGVLVVRIRESLSFANTGQLKERLRRLELYGHGKSHPSDAPRREHAKALILHMGEVQEIDASAIQILFELSRAYHERGVGVHFASIRLNQIDKFRIVGLFDLLGPTHFHADLREAMREVESMGYGTSVFSRFS</sequence>
<feature type="transmembrane region" description="Helical" evidence="6">
    <location>
        <begin position="343"/>
        <end position="360"/>
    </location>
</feature>
<evidence type="ECO:0000256" key="6">
    <source>
        <dbReference type="SAM" id="Phobius"/>
    </source>
</evidence>
<evidence type="ECO:0000256" key="5">
    <source>
        <dbReference type="SAM" id="MobiDB-lite"/>
    </source>
</evidence>
<dbReference type="Gene3D" id="3.30.750.24">
    <property type="entry name" value="STAS domain"/>
    <property type="match status" value="1"/>
</dbReference>
<feature type="region of interest" description="Disordered" evidence="5">
    <location>
        <begin position="98"/>
        <end position="127"/>
    </location>
</feature>
<dbReference type="OrthoDB" id="427213at2759"/>
<feature type="transmembrane region" description="Helical" evidence="6">
    <location>
        <begin position="508"/>
        <end position="527"/>
    </location>
</feature>
<comment type="subcellular location">
    <subcellularLocation>
        <location evidence="1">Membrane</location>
        <topology evidence="1">Multi-pass membrane protein</topology>
    </subcellularLocation>
</comment>
<dbReference type="GO" id="GO:0016020">
    <property type="term" value="C:membrane"/>
    <property type="evidence" value="ECO:0007669"/>
    <property type="project" value="UniProtKB-SubCell"/>
</dbReference>
<dbReference type="InterPro" id="IPR011547">
    <property type="entry name" value="SLC26A/SulP_dom"/>
</dbReference>
<feature type="compositionally biased region" description="Basic and acidic residues" evidence="5">
    <location>
        <begin position="1"/>
        <end position="11"/>
    </location>
</feature>
<dbReference type="InterPro" id="IPR002645">
    <property type="entry name" value="STAS_dom"/>
</dbReference>
<dbReference type="PROSITE" id="PS50801">
    <property type="entry name" value="STAS"/>
    <property type="match status" value="1"/>
</dbReference>
<keyword evidence="4 6" id="KW-0472">Membrane</keyword>
<dbReference type="CDD" id="cd07042">
    <property type="entry name" value="STAS_SulP_like_sulfate_transporter"/>
    <property type="match status" value="1"/>
</dbReference>
<feature type="transmembrane region" description="Helical" evidence="6">
    <location>
        <begin position="571"/>
        <end position="595"/>
    </location>
</feature>
<gene>
    <name evidence="8" type="ORF">I316_07110</name>
</gene>
<keyword evidence="3 6" id="KW-1133">Transmembrane helix</keyword>
<feature type="transmembrane region" description="Helical" evidence="6">
    <location>
        <begin position="251"/>
        <end position="272"/>
    </location>
</feature>
<dbReference type="Pfam" id="PF00916">
    <property type="entry name" value="Sulfate_transp"/>
    <property type="match status" value="1"/>
</dbReference>
<dbReference type="NCBIfam" id="TIGR00815">
    <property type="entry name" value="sulP"/>
    <property type="match status" value="1"/>
</dbReference>
<dbReference type="PANTHER" id="PTHR11814">
    <property type="entry name" value="SULFATE TRANSPORTER"/>
    <property type="match status" value="1"/>
</dbReference>
<feature type="transmembrane region" description="Helical" evidence="6">
    <location>
        <begin position="284"/>
        <end position="303"/>
    </location>
</feature>
<feature type="transmembrane region" description="Helical" evidence="6">
    <location>
        <begin position="425"/>
        <end position="446"/>
    </location>
</feature>
<reference evidence="8 9" key="1">
    <citation type="submission" date="2013-07" db="EMBL/GenBank/DDBJ databases">
        <title>The Genome Sequence of Cryptococcus heveanensis BCC8398.</title>
        <authorList>
            <consortium name="The Broad Institute Genome Sequencing Platform"/>
            <person name="Cuomo C."/>
            <person name="Litvintseva A."/>
            <person name="Chen Y."/>
            <person name="Heitman J."/>
            <person name="Sun S."/>
            <person name="Springer D."/>
            <person name="Dromer F."/>
            <person name="Young S.K."/>
            <person name="Zeng Q."/>
            <person name="Gargeya S."/>
            <person name="Fitzgerald M."/>
            <person name="Abouelleil A."/>
            <person name="Alvarado L."/>
            <person name="Berlin A.M."/>
            <person name="Chapman S.B."/>
            <person name="Dewar J."/>
            <person name="Goldberg J."/>
            <person name="Griggs A."/>
            <person name="Gujja S."/>
            <person name="Hansen M."/>
            <person name="Howarth C."/>
            <person name="Imamovic A."/>
            <person name="Larimer J."/>
            <person name="McCowan C."/>
            <person name="Murphy C."/>
            <person name="Pearson M."/>
            <person name="Priest M."/>
            <person name="Roberts A."/>
            <person name="Saif S."/>
            <person name="Shea T."/>
            <person name="Sykes S."/>
            <person name="Wortman J."/>
            <person name="Nusbaum C."/>
            <person name="Birren B."/>
        </authorList>
    </citation>
    <scope>NUCLEOTIDE SEQUENCE [LARGE SCALE GENOMIC DNA]</scope>
    <source>
        <strain evidence="8 9">BCC8398</strain>
    </source>
</reference>
<organism evidence="8 9">
    <name type="scientific">Kwoniella heveanensis BCC8398</name>
    <dbReference type="NCBI Taxonomy" id="1296120"/>
    <lineage>
        <taxon>Eukaryota</taxon>
        <taxon>Fungi</taxon>
        <taxon>Dikarya</taxon>
        <taxon>Basidiomycota</taxon>
        <taxon>Agaricomycotina</taxon>
        <taxon>Tremellomycetes</taxon>
        <taxon>Tremellales</taxon>
        <taxon>Cryptococcaceae</taxon>
        <taxon>Kwoniella</taxon>
    </lineage>
</organism>
<dbReference type="STRING" id="1296120.A0A1B9GJJ8"/>
<dbReference type="Proteomes" id="UP000092666">
    <property type="component" value="Unassembled WGS sequence"/>
</dbReference>
<dbReference type="GO" id="GO:0055085">
    <property type="term" value="P:transmembrane transport"/>
    <property type="evidence" value="ECO:0007669"/>
    <property type="project" value="InterPro"/>
</dbReference>
<evidence type="ECO:0000313" key="9">
    <source>
        <dbReference type="Proteomes" id="UP000092666"/>
    </source>
</evidence>
<dbReference type="EMBL" id="KV700137">
    <property type="protein sequence ID" value="OCF31143.1"/>
    <property type="molecule type" value="Genomic_DNA"/>
</dbReference>
<feature type="transmembrane region" description="Helical" evidence="6">
    <location>
        <begin position="372"/>
        <end position="395"/>
    </location>
</feature>
<evidence type="ECO:0000256" key="3">
    <source>
        <dbReference type="ARBA" id="ARBA00022989"/>
    </source>
</evidence>
<proteinExistence type="predicted"/>
<dbReference type="AlphaFoldDB" id="A0A1B9GJJ8"/>
<feature type="domain" description="STAS" evidence="7">
    <location>
        <begin position="621"/>
        <end position="747"/>
    </location>
</feature>
<dbReference type="InterPro" id="IPR036513">
    <property type="entry name" value="STAS_dom_sf"/>
</dbReference>
<dbReference type="SUPFAM" id="SSF52091">
    <property type="entry name" value="SpoIIaa-like"/>
    <property type="match status" value="1"/>
</dbReference>
<name>A0A1B9GJJ8_9TREE</name>